<name>A0A542ZP23_RARFA</name>
<evidence type="ECO:0000256" key="5">
    <source>
        <dbReference type="ARBA" id="ARBA00023204"/>
    </source>
</evidence>
<keyword evidence="2" id="KW-0227">DNA damage</keyword>
<evidence type="ECO:0000313" key="8">
    <source>
        <dbReference type="Proteomes" id="UP000315389"/>
    </source>
</evidence>
<evidence type="ECO:0000256" key="2">
    <source>
        <dbReference type="ARBA" id="ARBA00022763"/>
    </source>
</evidence>
<keyword evidence="4" id="KW-0378">Hydrolase</keyword>
<dbReference type="AlphaFoldDB" id="A0A542ZP23"/>
<evidence type="ECO:0000259" key="6">
    <source>
        <dbReference type="Pfam" id="PF12705"/>
    </source>
</evidence>
<reference evidence="7 8" key="1">
    <citation type="submission" date="2019-06" db="EMBL/GenBank/DDBJ databases">
        <title>Sequencing the genomes of 1000 actinobacteria strains.</title>
        <authorList>
            <person name="Klenk H.-P."/>
        </authorList>
    </citation>
    <scope>NUCLEOTIDE SEQUENCE [LARGE SCALE GENOMIC DNA]</scope>
    <source>
        <strain evidence="7 8">DSM 4813</strain>
    </source>
</reference>
<dbReference type="Gene3D" id="3.40.50.300">
    <property type="entry name" value="P-loop containing nucleotide triphosphate hydrolases"/>
    <property type="match status" value="1"/>
</dbReference>
<dbReference type="Pfam" id="PF12705">
    <property type="entry name" value="PDDEXK_1"/>
    <property type="match status" value="1"/>
</dbReference>
<dbReference type="GO" id="GO:0006281">
    <property type="term" value="P:DNA repair"/>
    <property type="evidence" value="ECO:0007669"/>
    <property type="project" value="UniProtKB-KW"/>
</dbReference>
<dbReference type="SUPFAM" id="SSF52540">
    <property type="entry name" value="P-loop containing nucleoside triphosphate hydrolases"/>
    <property type="match status" value="1"/>
</dbReference>
<dbReference type="OrthoDB" id="442932at2"/>
<feature type="domain" description="PD-(D/E)XK endonuclease-like" evidence="6">
    <location>
        <begin position="665"/>
        <end position="957"/>
    </location>
</feature>
<dbReference type="Proteomes" id="UP000315389">
    <property type="component" value="Unassembled WGS sequence"/>
</dbReference>
<dbReference type="RefSeq" id="WP_142121148.1">
    <property type="nucleotide sequence ID" value="NZ_BAAASV010000002.1"/>
</dbReference>
<keyword evidence="8" id="KW-1185">Reference proteome</keyword>
<dbReference type="InterPro" id="IPR027417">
    <property type="entry name" value="P-loop_NTPase"/>
</dbReference>
<evidence type="ECO:0000256" key="1">
    <source>
        <dbReference type="ARBA" id="ARBA00022722"/>
    </source>
</evidence>
<keyword evidence="4" id="KW-0269">Exonuclease</keyword>
<organism evidence="7 8">
    <name type="scientific">Rarobacter faecitabidus</name>
    <dbReference type="NCBI Taxonomy" id="13243"/>
    <lineage>
        <taxon>Bacteria</taxon>
        <taxon>Bacillati</taxon>
        <taxon>Actinomycetota</taxon>
        <taxon>Actinomycetes</taxon>
        <taxon>Micrococcales</taxon>
        <taxon>Rarobacteraceae</taxon>
        <taxon>Rarobacter</taxon>
    </lineage>
</organism>
<keyword evidence="3" id="KW-0547">Nucleotide-binding</keyword>
<proteinExistence type="predicted"/>
<evidence type="ECO:0000256" key="3">
    <source>
        <dbReference type="ARBA" id="ARBA00022806"/>
    </source>
</evidence>
<gene>
    <name evidence="7" type="ORF">FB461_1761</name>
</gene>
<dbReference type="GO" id="GO:0004386">
    <property type="term" value="F:helicase activity"/>
    <property type="evidence" value="ECO:0007669"/>
    <property type="project" value="UniProtKB-KW"/>
</dbReference>
<evidence type="ECO:0000256" key="4">
    <source>
        <dbReference type="ARBA" id="ARBA00022839"/>
    </source>
</evidence>
<comment type="caution">
    <text evidence="7">The sequence shown here is derived from an EMBL/GenBank/DDBJ whole genome shotgun (WGS) entry which is preliminary data.</text>
</comment>
<dbReference type="GO" id="GO:0004527">
    <property type="term" value="F:exonuclease activity"/>
    <property type="evidence" value="ECO:0007669"/>
    <property type="project" value="UniProtKB-KW"/>
</dbReference>
<keyword evidence="1" id="KW-0540">Nuclease</keyword>
<accession>A0A542ZP23</accession>
<protein>
    <submittedName>
        <fullName evidence="7">PD-(D/E)XK nuclease superfamily protein</fullName>
    </submittedName>
</protein>
<keyword evidence="3" id="KW-0067">ATP-binding</keyword>
<dbReference type="EMBL" id="VFOS01000002">
    <property type="protein sequence ID" value="TQL62124.1"/>
    <property type="molecule type" value="Genomic_DNA"/>
</dbReference>
<dbReference type="InterPro" id="IPR038726">
    <property type="entry name" value="PDDEXK_AddAB-type"/>
</dbReference>
<keyword evidence="3" id="KW-0347">Helicase</keyword>
<keyword evidence="5" id="KW-0234">DNA repair</keyword>
<evidence type="ECO:0000313" key="7">
    <source>
        <dbReference type="EMBL" id="TQL62124.1"/>
    </source>
</evidence>
<sequence>MGDVARETGARSVEDDREIAPGSVRTDVELVAARVHQLRAVDPLGRITVIVDSPAAGRHLLRVLAANAPIFNVEPITLGTLVERFSSVSVAQDQEILLAAAHTCGAIEDFGDVRREVSTVAAVARVFRELSRIPVDEWPATQSGVSSIVLTACREMAGSLSGALAHDWIGDASVRLQGDSAHASLGSIVAHEATLRHGTRAGFGPVIAALNSRTEVVALAESTQRIHTVIEAAHPLAEALAVIQRVLAAGPGSGGIGIALSDPSIYAREVAHLLDAAGIPWHGLTGRTLLETRTARTALAMIAVTPDLRRDQISAVVEPGLITVNGFRLRFAAFENLTRRTGFDDGGVATRRSAAVAGGDDWTRLNLIEDGAADEEQWRVEQRDATAELVGTCARLATAASGNYRQLGAQLLAALALVARDSDPAEAGARTVIDTLARQWRDHGMPLPSSARGAAELLSRSLNVGVNANSAPRSRVVVGTVAQMRSLDLDHLFVLGAGEGSCPTVPAEDPLLPDAERQQVTGLSTVSDRIAEQGEDWRTALRAARAVTVSYARDSLRSNVEQFASRYLDRVPAAKPDRVVRVGGIAQVIREAASDGSHDGWLVNEHHFRLASGLAGKRPGTDHVERSRDCRNARDAGLLSEWNGYVPEAGRRYVRDHSGGVADEYSASALENYLTCPHAYLVEKVVGATRLDRPENADEVKAKDRGSLVHKIFELVTAEWTSGRIRDVDELRRCAYEFESASIASFEASFAVGDGFAWEVLKERIHHAVDEWCLDVSAMLGGSDVADGSPGPISGERAFGRAAGRPVSYTVRESGRALNLRGSIDRVDVYDTPDGRAARVVDYKTANPDTYKDFRDPARAGSFADLTAGGKLVQPGIYLAAVRADADIAALCPRSWTIGYHVFDARGDLRKAEMTVTADAEEAFDQLMNEIDAGFAAGFYAPIGIGGRSHAYCAACHVGVFDAAQAHADALAEAWLELRSDETTDFNRSGVES</sequence>